<accession>A0A0H5P9E8</accession>
<dbReference type="KEGG" id="nfr:ERS450000_05987"/>
<evidence type="ECO:0000313" key="2">
    <source>
        <dbReference type="Proteomes" id="UP000057820"/>
    </source>
</evidence>
<keyword evidence="1" id="KW-0614">Plasmid</keyword>
<name>A0A0H5P9E8_NOCFR</name>
<proteinExistence type="predicted"/>
<evidence type="ECO:0000313" key="1">
    <source>
        <dbReference type="EMBL" id="CRY84342.1"/>
    </source>
</evidence>
<dbReference type="Proteomes" id="UP000057820">
    <property type="component" value="Plasmid 2"/>
</dbReference>
<dbReference type="GeneID" id="61134614"/>
<sequence length="92" mass="10274">MPRTPDQVAADDALTEAIDTVWRIYSEDDDPGLLLDYVVVATRRGIDDDGDTWTSVGSFTRDDSVPTHVQMGLLQHRLTRLKQSLAENDDEA</sequence>
<dbReference type="RefSeq" id="WP_011210472.1">
    <property type="nucleotide sequence ID" value="NZ_CP031418.1"/>
</dbReference>
<organism evidence="1 2">
    <name type="scientific">Nocardia farcinica</name>
    <dbReference type="NCBI Taxonomy" id="37329"/>
    <lineage>
        <taxon>Bacteria</taxon>
        <taxon>Bacillati</taxon>
        <taxon>Actinomycetota</taxon>
        <taxon>Actinomycetes</taxon>
        <taxon>Mycobacteriales</taxon>
        <taxon>Nocardiaceae</taxon>
        <taxon>Nocardia</taxon>
    </lineage>
</organism>
<protein>
    <submittedName>
        <fullName evidence="1">Uncharacterized protein</fullName>
    </submittedName>
</protein>
<dbReference type="Pfam" id="PF23850">
    <property type="entry name" value="DUF7213"/>
    <property type="match status" value="1"/>
</dbReference>
<gene>
    <name evidence="1" type="ORF">ERS450000_05987</name>
</gene>
<dbReference type="AlphaFoldDB" id="A0A0H5P9E8"/>
<dbReference type="EMBL" id="LN868939">
    <property type="protein sequence ID" value="CRY84342.1"/>
    <property type="molecule type" value="Genomic_DNA"/>
</dbReference>
<reference evidence="2" key="1">
    <citation type="submission" date="2015-03" db="EMBL/GenBank/DDBJ databases">
        <authorList>
            <consortium name="Pathogen Informatics"/>
        </authorList>
    </citation>
    <scope>NUCLEOTIDE SEQUENCE [LARGE SCALE GENOMIC DNA]</scope>
    <source>
        <strain evidence="2">NCTC11134</strain>
        <plasmid evidence="2">2</plasmid>
    </source>
</reference>
<geneLocation type="plasmid" evidence="1">
    <name>2</name>
</geneLocation>
<dbReference type="InterPro" id="IPR055637">
    <property type="entry name" value="DUF7213"/>
</dbReference>